<reference evidence="7" key="2">
    <citation type="submission" date="2020-10" db="UniProtKB">
        <authorList>
            <consortium name="WormBaseParasite"/>
        </authorList>
    </citation>
    <scope>IDENTIFICATION</scope>
</reference>
<evidence type="ECO:0000313" key="7">
    <source>
        <dbReference type="WBParaSite" id="Pan_g20286.t1"/>
    </source>
</evidence>
<dbReference type="GO" id="GO:0003730">
    <property type="term" value="F:mRNA 3'-UTR binding"/>
    <property type="evidence" value="ECO:0007669"/>
    <property type="project" value="TreeGrafter"/>
</dbReference>
<dbReference type="SMART" id="SM00025">
    <property type="entry name" value="Pumilio"/>
    <property type="match status" value="4"/>
</dbReference>
<protein>
    <submittedName>
        <fullName evidence="7">PUM-HD domain-containing protein</fullName>
    </submittedName>
</protein>
<dbReference type="InterPro" id="IPR011989">
    <property type="entry name" value="ARM-like"/>
</dbReference>
<dbReference type="GO" id="GO:0005634">
    <property type="term" value="C:nucleus"/>
    <property type="evidence" value="ECO:0007669"/>
    <property type="project" value="TreeGrafter"/>
</dbReference>
<dbReference type="GO" id="GO:0010608">
    <property type="term" value="P:post-transcriptional regulation of gene expression"/>
    <property type="evidence" value="ECO:0007669"/>
    <property type="project" value="TreeGrafter"/>
</dbReference>
<dbReference type="SUPFAM" id="SSF48371">
    <property type="entry name" value="ARM repeat"/>
    <property type="match status" value="1"/>
</dbReference>
<dbReference type="PANTHER" id="PTHR12537:SF112">
    <property type="entry name" value="FEM-3 MRNA-BINDING FACTOR 1-RELATED"/>
    <property type="match status" value="1"/>
</dbReference>
<dbReference type="PROSITE" id="PS50302">
    <property type="entry name" value="PUM"/>
    <property type="match status" value="2"/>
</dbReference>
<feature type="domain" description="PUM-HD" evidence="5">
    <location>
        <begin position="1"/>
        <end position="165"/>
    </location>
</feature>
<evidence type="ECO:0000256" key="2">
    <source>
        <dbReference type="ARBA" id="ARBA00022737"/>
    </source>
</evidence>
<name>A0A7E4VGN3_PANRE</name>
<evidence type="ECO:0000256" key="1">
    <source>
        <dbReference type="ARBA" id="ARBA00022473"/>
    </source>
</evidence>
<dbReference type="PANTHER" id="PTHR12537">
    <property type="entry name" value="RNA BINDING PROTEIN PUMILIO-RELATED"/>
    <property type="match status" value="1"/>
</dbReference>
<dbReference type="InterPro" id="IPR033133">
    <property type="entry name" value="PUM-HD"/>
</dbReference>
<reference evidence="6" key="1">
    <citation type="journal article" date="2013" name="Genetics">
        <title>The draft genome and transcriptome of Panagrellus redivivus are shaped by the harsh demands of a free-living lifestyle.</title>
        <authorList>
            <person name="Srinivasan J."/>
            <person name="Dillman A.R."/>
            <person name="Macchietto M.G."/>
            <person name="Heikkinen L."/>
            <person name="Lakso M."/>
            <person name="Fracchia K.M."/>
            <person name="Antoshechkin I."/>
            <person name="Mortazavi A."/>
            <person name="Wong G."/>
            <person name="Sternberg P.W."/>
        </authorList>
    </citation>
    <scope>NUCLEOTIDE SEQUENCE [LARGE SCALE GENOMIC DNA]</scope>
    <source>
        <strain evidence="6">MT8872</strain>
    </source>
</reference>
<keyword evidence="1" id="KW-0217">Developmental protein</keyword>
<keyword evidence="3" id="KW-0221">Differentiation</keyword>
<dbReference type="AlphaFoldDB" id="A0A7E4VGN3"/>
<organism evidence="6 7">
    <name type="scientific">Panagrellus redivivus</name>
    <name type="common">Microworm</name>
    <dbReference type="NCBI Taxonomy" id="6233"/>
    <lineage>
        <taxon>Eukaryota</taxon>
        <taxon>Metazoa</taxon>
        <taxon>Ecdysozoa</taxon>
        <taxon>Nematoda</taxon>
        <taxon>Chromadorea</taxon>
        <taxon>Rhabditida</taxon>
        <taxon>Tylenchina</taxon>
        <taxon>Panagrolaimomorpha</taxon>
        <taxon>Panagrolaimoidea</taxon>
        <taxon>Panagrolaimidae</taxon>
        <taxon>Panagrellus</taxon>
    </lineage>
</organism>
<dbReference type="InterPro" id="IPR001313">
    <property type="entry name" value="Pumilio_RNA-bd_rpt"/>
</dbReference>
<dbReference type="Pfam" id="PF00806">
    <property type="entry name" value="PUF"/>
    <property type="match status" value="4"/>
</dbReference>
<keyword evidence="2" id="KW-0677">Repeat</keyword>
<feature type="repeat" description="Pumilio" evidence="4">
    <location>
        <begin position="1"/>
        <end position="28"/>
    </location>
</feature>
<accession>A0A7E4VGN3</accession>
<sequence>MSMDQSANHVLQKIIDHVPADKCQFIVDEMCSGSSMDQIICNKFGCRVVQFCVEKLAPFAKSNGNDGNLSIETKLIRKMLEKISRKAYTYCQDEFANYIIQYIIKTRCLSFYKDRIISKSLRGNIVALSQAKYSSHVMEQAFEFANYDALLQLVEEVFNGLVNTN</sequence>
<dbReference type="WBParaSite" id="Pan_g20286.t1">
    <property type="protein sequence ID" value="Pan_g20286.t1"/>
    <property type="gene ID" value="Pan_g20286"/>
</dbReference>
<keyword evidence="6" id="KW-1185">Reference proteome</keyword>
<evidence type="ECO:0000313" key="6">
    <source>
        <dbReference type="Proteomes" id="UP000492821"/>
    </source>
</evidence>
<evidence type="ECO:0000256" key="3">
    <source>
        <dbReference type="ARBA" id="ARBA00022782"/>
    </source>
</evidence>
<evidence type="ECO:0000259" key="5">
    <source>
        <dbReference type="PROSITE" id="PS50303"/>
    </source>
</evidence>
<evidence type="ECO:0000256" key="4">
    <source>
        <dbReference type="PROSITE-ProRule" id="PRU00317"/>
    </source>
</evidence>
<dbReference type="GO" id="GO:0005737">
    <property type="term" value="C:cytoplasm"/>
    <property type="evidence" value="ECO:0007669"/>
    <property type="project" value="TreeGrafter"/>
</dbReference>
<dbReference type="Proteomes" id="UP000492821">
    <property type="component" value="Unassembled WGS sequence"/>
</dbReference>
<proteinExistence type="predicted"/>
<dbReference type="Gene3D" id="1.25.10.10">
    <property type="entry name" value="Leucine-rich Repeat Variant"/>
    <property type="match status" value="1"/>
</dbReference>
<dbReference type="InterPro" id="IPR016024">
    <property type="entry name" value="ARM-type_fold"/>
</dbReference>
<dbReference type="GO" id="GO:0030154">
    <property type="term" value="P:cell differentiation"/>
    <property type="evidence" value="ECO:0007669"/>
    <property type="project" value="UniProtKB-KW"/>
</dbReference>
<feature type="repeat" description="Pumilio" evidence="4">
    <location>
        <begin position="120"/>
        <end position="155"/>
    </location>
</feature>
<dbReference type="PROSITE" id="PS50303">
    <property type="entry name" value="PUM_HD"/>
    <property type="match status" value="1"/>
</dbReference>